<dbReference type="GO" id="GO:0005975">
    <property type="term" value="P:carbohydrate metabolic process"/>
    <property type="evidence" value="ECO:0007669"/>
    <property type="project" value="InterPro"/>
</dbReference>
<proteinExistence type="predicted"/>
<dbReference type="Proteomes" id="UP000034591">
    <property type="component" value="Unassembled WGS sequence"/>
</dbReference>
<evidence type="ECO:0000313" key="2">
    <source>
        <dbReference type="EMBL" id="KKQ36764.1"/>
    </source>
</evidence>
<evidence type="ECO:0000313" key="3">
    <source>
        <dbReference type="Proteomes" id="UP000034591"/>
    </source>
</evidence>
<dbReference type="PANTHER" id="PTHR12526">
    <property type="entry name" value="GLYCOSYLTRANSFERASE"/>
    <property type="match status" value="1"/>
</dbReference>
<dbReference type="PATRIC" id="fig|1618545.3.peg.586"/>
<dbReference type="STRING" id="1618545.US53_C0038G0004"/>
<accession>A0A0G0JJ71</accession>
<protein>
    <submittedName>
        <fullName evidence="2">Group 1 glycosyl transferase</fullName>
    </submittedName>
</protein>
<gene>
    <name evidence="2" type="ORF">US53_C0038G0004</name>
</gene>
<dbReference type="GO" id="GO:0016757">
    <property type="term" value="F:glycosyltransferase activity"/>
    <property type="evidence" value="ECO:0007669"/>
    <property type="project" value="InterPro"/>
</dbReference>
<name>A0A0G0JJ71_9BACT</name>
<comment type="caution">
    <text evidence="2">The sequence shown here is derived from an EMBL/GenBank/DDBJ whole genome shotgun (WGS) entry which is preliminary data.</text>
</comment>
<feature type="domain" description="Glycosyl transferase family 1" evidence="1">
    <location>
        <begin position="214"/>
        <end position="387"/>
    </location>
</feature>
<organism evidence="2 3">
    <name type="scientific">Candidatus Woesebacteria bacterium GW2011_GWA1_37_7</name>
    <dbReference type="NCBI Taxonomy" id="1618545"/>
    <lineage>
        <taxon>Bacteria</taxon>
        <taxon>Candidatus Woeseibacteriota</taxon>
    </lineage>
</organism>
<dbReference type="AlphaFoldDB" id="A0A0G0JJ71"/>
<dbReference type="PANTHER" id="PTHR12526:SF572">
    <property type="entry name" value="BLL5144 PROTEIN"/>
    <property type="match status" value="1"/>
</dbReference>
<dbReference type="EMBL" id="LBTI01000038">
    <property type="protein sequence ID" value="KKQ36764.1"/>
    <property type="molecule type" value="Genomic_DNA"/>
</dbReference>
<dbReference type="Pfam" id="PF00534">
    <property type="entry name" value="Glycos_transf_1"/>
    <property type="match status" value="1"/>
</dbReference>
<reference evidence="2 3" key="1">
    <citation type="journal article" date="2015" name="Nature">
        <title>rRNA introns, odd ribosomes, and small enigmatic genomes across a large radiation of phyla.</title>
        <authorList>
            <person name="Brown C.T."/>
            <person name="Hug L.A."/>
            <person name="Thomas B.C."/>
            <person name="Sharon I."/>
            <person name="Castelle C.J."/>
            <person name="Singh A."/>
            <person name="Wilkins M.J."/>
            <person name="Williams K.H."/>
            <person name="Banfield J.F."/>
        </authorList>
    </citation>
    <scope>NUCLEOTIDE SEQUENCE [LARGE SCALE GENOMIC DNA]</scope>
</reference>
<dbReference type="InterPro" id="IPR001296">
    <property type="entry name" value="Glyco_trans_1"/>
</dbReference>
<dbReference type="SUPFAM" id="SSF53756">
    <property type="entry name" value="UDP-Glycosyltransferase/glycogen phosphorylase"/>
    <property type="match status" value="1"/>
</dbReference>
<keyword evidence="2" id="KW-0808">Transferase</keyword>
<sequence>MKLKTGKVLILTQNTYYFRQISIFGVYLQSTSINKPTVVFMGTYPPRECGIATFNQDLFNSSQKLLGKDIQCKVAAMNFSPLDIFSYPPEVKWEIDQNNKREFKKLAELFNADSEISGVMIQHEYGIYGGIDGENILSFIETYKKPLLVTLHTVLPSPSANMKKITERIIDRVNIIVVLTGSSKSILEILYPKSKGKVYVIPHGIHFTAFSTTKKAKQKLKLNGDLSILSTFGLLSRGKGIEYVIKALPELIKTQPKILYLILGQTHPIVQRNEGESYRNELIDLVTELKLEKHVRFYDQYLALSDLFKFLKATDIYISTSINVNQAVSGTLSYALGTGRAVVSTEFAQATEIIKKDSGILVPIMDSDAYTRALSNLLSDKSELDNKHMNAYRQTRPMLWSNVAHKYSELLKQYILPVINFTHLNNMTDDFGLFQFAKLDKPSKEFGYTLDDNARALVICSWMASNDSESLEPQLMKYLFFIKKCQQEDGSFINYLDYLHKEATTQNSREDLEDSWARAIWAVGEVMSNKKNSKFLRTIAKEIFLKALPITKKLKHIRSSAFIIKSFAMISNAYPEYRDELLEKIVEHADSLTKEYEKNSIKSWNWFANYLGYNNAIIPESLLIAGQITQSKIYTEKGKAALTFLINKTFSSNRYIPIGHSYWYKKNRKRSNFDQQPEDPASMILALSTAHKITNDVNYLNLIGISFSWFLGNNSLQLQLYNYKNGGCYDGLHPDRINLNQGAESLVSYLLSRIAISNLNLYNSFEKTMGKAH</sequence>
<evidence type="ECO:0000259" key="1">
    <source>
        <dbReference type="Pfam" id="PF00534"/>
    </source>
</evidence>
<dbReference type="InterPro" id="IPR008928">
    <property type="entry name" value="6-hairpin_glycosidase_sf"/>
</dbReference>
<dbReference type="SUPFAM" id="SSF48208">
    <property type="entry name" value="Six-hairpin glycosidases"/>
    <property type="match status" value="1"/>
</dbReference>
<dbReference type="Gene3D" id="3.40.50.2000">
    <property type="entry name" value="Glycogen Phosphorylase B"/>
    <property type="match status" value="2"/>
</dbReference>